<evidence type="ECO:0000256" key="1">
    <source>
        <dbReference type="SAM" id="Coils"/>
    </source>
</evidence>
<dbReference type="Proteomes" id="UP000676336">
    <property type="component" value="Unassembled WGS sequence"/>
</dbReference>
<feature type="non-terminal residue" evidence="2">
    <location>
        <position position="1"/>
    </location>
</feature>
<proteinExistence type="predicted"/>
<protein>
    <submittedName>
        <fullName evidence="2">Uncharacterized protein</fullName>
    </submittedName>
</protein>
<evidence type="ECO:0000313" key="3">
    <source>
        <dbReference type="Proteomes" id="UP000676336"/>
    </source>
</evidence>
<accession>A0A8S3CE23</accession>
<dbReference type="EMBL" id="CAJOBI010170274">
    <property type="protein sequence ID" value="CAF4886251.1"/>
    <property type="molecule type" value="Genomic_DNA"/>
</dbReference>
<feature type="non-terminal residue" evidence="2">
    <location>
        <position position="59"/>
    </location>
</feature>
<organism evidence="2 3">
    <name type="scientific">Rotaria magnacalcarata</name>
    <dbReference type="NCBI Taxonomy" id="392030"/>
    <lineage>
        <taxon>Eukaryota</taxon>
        <taxon>Metazoa</taxon>
        <taxon>Spiralia</taxon>
        <taxon>Gnathifera</taxon>
        <taxon>Rotifera</taxon>
        <taxon>Eurotatoria</taxon>
        <taxon>Bdelloidea</taxon>
        <taxon>Philodinida</taxon>
        <taxon>Philodinidae</taxon>
        <taxon>Rotaria</taxon>
    </lineage>
</organism>
<keyword evidence="1" id="KW-0175">Coiled coil</keyword>
<dbReference type="AlphaFoldDB" id="A0A8S3CE23"/>
<feature type="coiled-coil region" evidence="1">
    <location>
        <begin position="4"/>
        <end position="56"/>
    </location>
</feature>
<sequence length="59" mass="7153">IKIKSELQNAVDRLRQKLYDLELHGQERQNKYNIDKQQWETQRVELSGKINELEEQLSK</sequence>
<comment type="caution">
    <text evidence="2">The sequence shown here is derived from an EMBL/GenBank/DDBJ whole genome shotgun (WGS) entry which is preliminary data.</text>
</comment>
<evidence type="ECO:0000313" key="2">
    <source>
        <dbReference type="EMBL" id="CAF4886251.1"/>
    </source>
</evidence>
<name>A0A8S3CE23_9BILA</name>
<gene>
    <name evidence="2" type="ORF">SMN809_LOCUS51050</name>
</gene>
<reference evidence="2" key="1">
    <citation type="submission" date="2021-02" db="EMBL/GenBank/DDBJ databases">
        <authorList>
            <person name="Nowell W R."/>
        </authorList>
    </citation>
    <scope>NUCLEOTIDE SEQUENCE</scope>
</reference>